<accession>A0A7J4XE87</accession>
<evidence type="ECO:0000313" key="7">
    <source>
        <dbReference type="EMBL" id="KAA3759547.1"/>
    </source>
</evidence>
<reference evidence="7 8" key="1">
    <citation type="journal article" date="2019" name="Nat. Med.">
        <title>A library of human gut bacterial isolates paired with longitudinal multiomics data enables mechanistic microbiome research.</title>
        <authorList>
            <person name="Poyet M."/>
            <person name="Groussin M."/>
            <person name="Gibbons S.M."/>
            <person name="Avila-Pacheco J."/>
            <person name="Jiang X."/>
            <person name="Kearney S.M."/>
            <person name="Perrotta A.R."/>
            <person name="Berdy B."/>
            <person name="Zhao S."/>
            <person name="Lieberman T.D."/>
            <person name="Swanson P.K."/>
            <person name="Smith M."/>
            <person name="Roesemann S."/>
            <person name="Alexander J.E."/>
            <person name="Rich S.A."/>
            <person name="Livny J."/>
            <person name="Vlamakis H."/>
            <person name="Clish C."/>
            <person name="Bullock K."/>
            <person name="Deik A."/>
            <person name="Scott J."/>
            <person name="Pierce K.A."/>
            <person name="Xavier R.J."/>
            <person name="Alm E.J."/>
        </authorList>
    </citation>
    <scope>NUCLEOTIDE SEQUENCE [LARGE SCALE GENOMIC DNA]</scope>
    <source>
        <strain evidence="7 8">BIOML-A10</strain>
    </source>
</reference>
<dbReference type="Gene3D" id="1.20.1050.60">
    <property type="entry name" value="alpha-1,2-mannosidase"/>
    <property type="match status" value="1"/>
</dbReference>
<dbReference type="PANTHER" id="PTHR12143:SF39">
    <property type="entry name" value="SECRETED PROTEIN"/>
    <property type="match status" value="1"/>
</dbReference>
<evidence type="ECO:0000256" key="2">
    <source>
        <dbReference type="ARBA" id="ARBA00011245"/>
    </source>
</evidence>
<comment type="subunit">
    <text evidence="2">Monomer.</text>
</comment>
<dbReference type="Proteomes" id="UP000422221">
    <property type="component" value="Unassembled WGS sequence"/>
</dbReference>
<sequence>MQVKYKLTVFLCCLFTAFQTNANGKEPVDYVDCFIGTSNSRWMLGPYAQMPFGMVQIGPDNQGNRWMGGYEYAINSVSAFSHIHAWTMGGLSMMPATADFTIENPGPDAPYKGANAGYHSRILKETEKASPGYYEVELYDHRVKAAMTATTRCSFQKYIFPECTDSRILMDLLFPTEWDYGFSVKEATIEQVSDTRIEGYAKCVSGAWSRWNDWTLYFSIRFSKPFDSFNGWKGTEVTENINKISGSDEMGAYVTYKTAENEEILIQTGLSLVSIEGARQNLEKEMIRPFRWDFEACVNNARQTWNSLLGKIKVEGGKEQDKRKFYTNLYRAYAGKQTWNDIDGKYRDACENIQQLKPGQAMYGGDAFWNSYWNLNGLWSIVSPEIIDNWVTTQLEMYRHTGWTSKGPAGIEYSGIMEGSHEVALMVAAYQKKIRKDGDAIYEAVHKMVTNPGGEHPCGGTYGQIDLDAYARYGYMPSEINVVSKTLDYAYDDFCVSQLAKALGKKKDATFLEKRSMNYKNVFHPEYKYVCRRDSLGNWDDQFDVFSNAGFIEGNSWQYSWYVPHDIKGLIKLIGKEKALERLSDGFEKSRKHNFAAHVFDRTMGQSAEFYINQGNEVNMNSAFIFNYLDKPSLCQNYTREILDRFYGDSPYKGWEGDEDEGQMGGWFVMSAMGLFEMDGGVTADSELDITSPLFNKITIALDSRYYPGKEFVIEAVNNSPENRYIRSARLNGKLLKNFRIPFSALVNGGRLELEMGNEPL</sequence>
<gene>
    <name evidence="7" type="ORF">F3F73_19130</name>
</gene>
<dbReference type="GO" id="GO:0005829">
    <property type="term" value="C:cytosol"/>
    <property type="evidence" value="ECO:0007669"/>
    <property type="project" value="TreeGrafter"/>
</dbReference>
<proteinExistence type="predicted"/>
<feature type="domain" description="Glycosyl hydrolase family 92" evidence="5">
    <location>
        <begin position="277"/>
        <end position="758"/>
    </location>
</feature>
<dbReference type="InterPro" id="IPR014718">
    <property type="entry name" value="GH-type_carb-bd"/>
</dbReference>
<dbReference type="Gene3D" id="1.20.1610.10">
    <property type="entry name" value="alpha-1,2-mannosidases domains"/>
    <property type="match status" value="1"/>
</dbReference>
<protein>
    <submittedName>
        <fullName evidence="7">Glycoside hydrolase family 92 protein</fullName>
    </submittedName>
</protein>
<comment type="caution">
    <text evidence="7">The sequence shown here is derived from an EMBL/GenBank/DDBJ whole genome shotgun (WGS) entry which is preliminary data.</text>
</comment>
<dbReference type="InterPro" id="IPR012939">
    <property type="entry name" value="Glyco_hydro_92"/>
</dbReference>
<dbReference type="Gene3D" id="2.70.98.10">
    <property type="match status" value="1"/>
</dbReference>
<evidence type="ECO:0000259" key="6">
    <source>
        <dbReference type="Pfam" id="PF17678"/>
    </source>
</evidence>
<dbReference type="GO" id="GO:0005975">
    <property type="term" value="P:carbohydrate metabolic process"/>
    <property type="evidence" value="ECO:0007669"/>
    <property type="project" value="InterPro"/>
</dbReference>
<evidence type="ECO:0000256" key="4">
    <source>
        <dbReference type="SAM" id="SignalP"/>
    </source>
</evidence>
<dbReference type="Gene3D" id="3.30.2080.10">
    <property type="entry name" value="GH92 mannosidase domain"/>
    <property type="match status" value="1"/>
</dbReference>
<dbReference type="InterPro" id="IPR050883">
    <property type="entry name" value="PNGase"/>
</dbReference>
<evidence type="ECO:0000256" key="3">
    <source>
        <dbReference type="ARBA" id="ARBA00022837"/>
    </source>
</evidence>
<dbReference type="PANTHER" id="PTHR12143">
    <property type="entry name" value="PEPTIDE N-GLYCANASE PNGASE -RELATED"/>
    <property type="match status" value="1"/>
</dbReference>
<organism evidence="7 8">
    <name type="scientific">Bacteroides salyersiae</name>
    <dbReference type="NCBI Taxonomy" id="291644"/>
    <lineage>
        <taxon>Bacteria</taxon>
        <taxon>Pseudomonadati</taxon>
        <taxon>Bacteroidota</taxon>
        <taxon>Bacteroidia</taxon>
        <taxon>Bacteroidales</taxon>
        <taxon>Bacteroidaceae</taxon>
        <taxon>Bacteroides</taxon>
    </lineage>
</organism>
<evidence type="ECO:0000259" key="5">
    <source>
        <dbReference type="Pfam" id="PF07971"/>
    </source>
</evidence>
<dbReference type="AlphaFoldDB" id="A0A7J4XE87"/>
<keyword evidence="7" id="KW-0378">Hydrolase</keyword>
<evidence type="ECO:0000256" key="1">
    <source>
        <dbReference type="ARBA" id="ARBA00001913"/>
    </source>
</evidence>
<dbReference type="NCBIfam" id="TIGR01180">
    <property type="entry name" value="aman2_put"/>
    <property type="match status" value="1"/>
</dbReference>
<feature type="chain" id="PRO_5029595190" evidence="4">
    <location>
        <begin position="23"/>
        <end position="761"/>
    </location>
</feature>
<feature type="signal peptide" evidence="4">
    <location>
        <begin position="1"/>
        <end position="22"/>
    </location>
</feature>
<dbReference type="GO" id="GO:0006516">
    <property type="term" value="P:glycoprotein catabolic process"/>
    <property type="evidence" value="ECO:0007669"/>
    <property type="project" value="TreeGrafter"/>
</dbReference>
<comment type="cofactor">
    <cofactor evidence="1">
        <name>Ca(2+)</name>
        <dbReference type="ChEBI" id="CHEBI:29108"/>
    </cofactor>
</comment>
<evidence type="ECO:0000313" key="8">
    <source>
        <dbReference type="Proteomes" id="UP000422221"/>
    </source>
</evidence>
<dbReference type="Pfam" id="PF17678">
    <property type="entry name" value="Glyco_hydro_92N"/>
    <property type="match status" value="1"/>
</dbReference>
<dbReference type="GO" id="GO:0000224">
    <property type="term" value="F:peptide-N4-(N-acetyl-beta-glucosaminyl)asparagine amidase activity"/>
    <property type="evidence" value="ECO:0007669"/>
    <property type="project" value="TreeGrafter"/>
</dbReference>
<keyword evidence="4" id="KW-0732">Signal</keyword>
<feature type="domain" description="Glycosyl hydrolase family 92 N-terminal" evidence="6">
    <location>
        <begin position="30"/>
        <end position="271"/>
    </location>
</feature>
<dbReference type="GO" id="GO:0030246">
    <property type="term" value="F:carbohydrate binding"/>
    <property type="evidence" value="ECO:0007669"/>
    <property type="project" value="InterPro"/>
</dbReference>
<keyword evidence="3" id="KW-0106">Calcium</keyword>
<dbReference type="InterPro" id="IPR041371">
    <property type="entry name" value="GH92_N"/>
</dbReference>
<name>A0A7J4XE87_9BACE</name>
<dbReference type="InterPro" id="IPR008928">
    <property type="entry name" value="6-hairpin_glycosidase_sf"/>
</dbReference>
<dbReference type="InterPro" id="IPR005887">
    <property type="entry name" value="GH92_a_mannosidase_put"/>
</dbReference>
<dbReference type="RefSeq" id="WP_005928315.1">
    <property type="nucleotide sequence ID" value="NZ_CABKSE010000001.1"/>
</dbReference>
<dbReference type="EMBL" id="VWMK01000022">
    <property type="protein sequence ID" value="KAA3759547.1"/>
    <property type="molecule type" value="Genomic_DNA"/>
</dbReference>
<dbReference type="Pfam" id="PF07971">
    <property type="entry name" value="Glyco_hydro_92"/>
    <property type="match status" value="1"/>
</dbReference>
<dbReference type="SUPFAM" id="SSF48208">
    <property type="entry name" value="Six-hairpin glycosidases"/>
    <property type="match status" value="1"/>
</dbReference>